<comment type="caution">
    <text evidence="1">The sequence shown here is derived from an EMBL/GenBank/DDBJ whole genome shotgun (WGS) entry which is preliminary data.</text>
</comment>
<name>A0A178TA35_9BACL</name>
<accession>A0A178TA35</accession>
<sequence>MRDQISYKVDTAYDYLYKLHSKIEECEDIDDETWKDCEQIIYDIYFTLSKLKEL</sequence>
<gene>
    <name evidence="1" type="ORF">TAF16_1835</name>
</gene>
<dbReference type="Proteomes" id="UP000078336">
    <property type="component" value="Unassembled WGS sequence"/>
</dbReference>
<protein>
    <submittedName>
        <fullName evidence="1">Uncharacterized protein</fullName>
    </submittedName>
</protein>
<dbReference type="PATRIC" id="fig|33934.7.peg.896"/>
<evidence type="ECO:0000313" key="2">
    <source>
        <dbReference type="Proteomes" id="UP000078336"/>
    </source>
</evidence>
<dbReference type="AlphaFoldDB" id="A0A178TA35"/>
<keyword evidence="2" id="KW-1185">Reference proteome</keyword>
<dbReference type="EMBL" id="LUCQ01000105">
    <property type="protein sequence ID" value="OAO78568.1"/>
    <property type="molecule type" value="Genomic_DNA"/>
</dbReference>
<proteinExistence type="predicted"/>
<reference evidence="1 2" key="1">
    <citation type="submission" date="2016-03" db="EMBL/GenBank/DDBJ databases">
        <title>Spore heat resistance.</title>
        <authorList>
            <person name="Boekhorst J."/>
            <person name="Berendsen E.M."/>
            <person name="Wells-Bennik M.H."/>
            <person name="Kuipers O.P."/>
        </authorList>
    </citation>
    <scope>NUCLEOTIDE SEQUENCE [LARGE SCALE GENOMIC DNA]</scope>
    <source>
        <strain evidence="1 2">AF16</strain>
    </source>
</reference>
<evidence type="ECO:0000313" key="1">
    <source>
        <dbReference type="EMBL" id="OAO78568.1"/>
    </source>
</evidence>
<organism evidence="1 2">
    <name type="scientific">Anoxybacillus flavithermus</name>
    <dbReference type="NCBI Taxonomy" id="33934"/>
    <lineage>
        <taxon>Bacteria</taxon>
        <taxon>Bacillati</taxon>
        <taxon>Bacillota</taxon>
        <taxon>Bacilli</taxon>
        <taxon>Bacillales</taxon>
        <taxon>Anoxybacillaceae</taxon>
        <taxon>Anoxybacillus</taxon>
    </lineage>
</organism>